<evidence type="ECO:0000313" key="2">
    <source>
        <dbReference type="Proteomes" id="UP000295043"/>
    </source>
</evidence>
<evidence type="ECO:0000313" key="1">
    <source>
        <dbReference type="EMBL" id="TCN18866.1"/>
    </source>
</evidence>
<dbReference type="EMBL" id="SLVU01000032">
    <property type="protein sequence ID" value="TCN18866.1"/>
    <property type="molecule type" value="Genomic_DNA"/>
</dbReference>
<sequence length="37" mass="3945">MPQTAMAFEAEIVHDLPDELAALVGRVVVTFASLSTN</sequence>
<protein>
    <submittedName>
        <fullName evidence="1">Uncharacterized protein</fullName>
    </submittedName>
</protein>
<reference evidence="1 2" key="1">
    <citation type="submission" date="2019-03" db="EMBL/GenBank/DDBJ databases">
        <title>Genomic Encyclopedia of Type Strains, Phase IV (KMG-V): Genome sequencing to study the core and pangenomes of soil and plant-associated prokaryotes.</title>
        <authorList>
            <person name="Whitman W."/>
        </authorList>
    </citation>
    <scope>NUCLEOTIDE SEQUENCE [LARGE SCALE GENOMIC DNA]</scope>
    <source>
        <strain evidence="1 2">23C40</strain>
    </source>
</reference>
<organism evidence="1 2">
    <name type="scientific">Sinorhizobium americanum</name>
    <dbReference type="NCBI Taxonomy" id="194963"/>
    <lineage>
        <taxon>Bacteria</taxon>
        <taxon>Pseudomonadati</taxon>
        <taxon>Pseudomonadota</taxon>
        <taxon>Alphaproteobacteria</taxon>
        <taxon>Hyphomicrobiales</taxon>
        <taxon>Rhizobiaceae</taxon>
        <taxon>Sinorhizobium/Ensifer group</taxon>
        <taxon>Sinorhizobium</taxon>
    </lineage>
</organism>
<comment type="caution">
    <text evidence="1">The sequence shown here is derived from an EMBL/GenBank/DDBJ whole genome shotgun (WGS) entry which is preliminary data.</text>
</comment>
<accession>A0A4R2AYC6</accession>
<dbReference type="AlphaFoldDB" id="A0A4R2AYC6"/>
<name>A0A4R2AYC6_9HYPH</name>
<proteinExistence type="predicted"/>
<dbReference type="Proteomes" id="UP000295043">
    <property type="component" value="Unassembled WGS sequence"/>
</dbReference>
<gene>
    <name evidence="1" type="ORF">EV184_13210</name>
</gene>